<comment type="caution">
    <text evidence="11">The sequence shown here is derived from an EMBL/GenBank/DDBJ whole genome shotgun (WGS) entry which is preliminary data.</text>
</comment>
<feature type="region of interest" description="Disordered" evidence="8">
    <location>
        <begin position="2262"/>
        <end position="2301"/>
    </location>
</feature>
<dbReference type="InterPro" id="IPR012943">
    <property type="entry name" value="Cnn_1N"/>
</dbReference>
<evidence type="ECO:0008006" key="13">
    <source>
        <dbReference type="Google" id="ProtNLM"/>
    </source>
</evidence>
<feature type="compositionally biased region" description="Basic and acidic residues" evidence="8">
    <location>
        <begin position="192"/>
        <end position="204"/>
    </location>
</feature>
<dbReference type="GO" id="GO:0090063">
    <property type="term" value="P:positive regulation of microtubule nucleation"/>
    <property type="evidence" value="ECO:0007669"/>
    <property type="project" value="TreeGrafter"/>
</dbReference>
<keyword evidence="6" id="KW-0206">Cytoskeleton</keyword>
<dbReference type="PANTHER" id="PTHR46501">
    <property type="entry name" value="MYOMEGALIN"/>
    <property type="match status" value="1"/>
</dbReference>
<accession>A0A9D3SVZ3</accession>
<feature type="region of interest" description="Disordered" evidence="8">
    <location>
        <begin position="1298"/>
        <end position="1328"/>
    </location>
</feature>
<feature type="region of interest" description="Disordered" evidence="8">
    <location>
        <begin position="168"/>
        <end position="204"/>
    </location>
</feature>
<comment type="subcellular location">
    <subcellularLocation>
        <location evidence="1">Cytoplasm</location>
        <location evidence="1">Cytoskeleton</location>
    </subcellularLocation>
    <subcellularLocation>
        <location evidence="2">Golgi apparatus</location>
    </subcellularLocation>
</comment>
<feature type="domain" description="CDK5 regulatory subunit-associated protein 2/Myomegalin coiled coil" evidence="10">
    <location>
        <begin position="885"/>
        <end position="992"/>
    </location>
</feature>
<dbReference type="InterPro" id="IPR052593">
    <property type="entry name" value="MT-associated_AKAP9-binding"/>
</dbReference>
<evidence type="ECO:0000313" key="12">
    <source>
        <dbReference type="Proteomes" id="UP001046870"/>
    </source>
</evidence>
<dbReference type="InterPro" id="IPR056273">
    <property type="entry name" value="CDK5RAP2_MYOME_CC"/>
</dbReference>
<reference evidence="11" key="1">
    <citation type="submission" date="2021-01" db="EMBL/GenBank/DDBJ databases">
        <authorList>
            <person name="Zahm M."/>
            <person name="Roques C."/>
            <person name="Cabau C."/>
            <person name="Klopp C."/>
            <person name="Donnadieu C."/>
            <person name="Jouanno E."/>
            <person name="Lampietro C."/>
            <person name="Louis A."/>
            <person name="Herpin A."/>
            <person name="Echchiki A."/>
            <person name="Berthelot C."/>
            <person name="Parey E."/>
            <person name="Roest-Crollius H."/>
            <person name="Braasch I."/>
            <person name="Postlethwait J."/>
            <person name="Bobe J."/>
            <person name="Montfort J."/>
            <person name="Bouchez O."/>
            <person name="Begum T."/>
            <person name="Mejri S."/>
            <person name="Adams A."/>
            <person name="Chen W.-J."/>
            <person name="Guiguen Y."/>
        </authorList>
    </citation>
    <scope>NUCLEOTIDE SEQUENCE</scope>
    <source>
        <strain evidence="11">YG-15Mar2019-1</strain>
        <tissue evidence="11">Brain</tissue>
    </source>
</reference>
<keyword evidence="7" id="KW-0175">Coiled coil</keyword>
<feature type="compositionally biased region" description="Basic and acidic residues" evidence="8">
    <location>
        <begin position="1298"/>
        <end position="1309"/>
    </location>
</feature>
<feature type="coiled-coil region" evidence="7">
    <location>
        <begin position="1836"/>
        <end position="2003"/>
    </location>
</feature>
<evidence type="ECO:0000256" key="4">
    <source>
        <dbReference type="ARBA" id="ARBA00022553"/>
    </source>
</evidence>
<feature type="region of interest" description="Disordered" evidence="8">
    <location>
        <begin position="1565"/>
        <end position="1658"/>
    </location>
</feature>
<dbReference type="GO" id="GO:0060090">
    <property type="term" value="F:molecular adaptor activity"/>
    <property type="evidence" value="ECO:0007669"/>
    <property type="project" value="TreeGrafter"/>
</dbReference>
<keyword evidence="5" id="KW-0333">Golgi apparatus</keyword>
<dbReference type="EMBL" id="JAFDVH010000022">
    <property type="protein sequence ID" value="KAG7457198.1"/>
    <property type="molecule type" value="Genomic_DNA"/>
</dbReference>
<feature type="coiled-coil region" evidence="7">
    <location>
        <begin position="440"/>
        <end position="668"/>
    </location>
</feature>
<feature type="coiled-coil region" evidence="7">
    <location>
        <begin position="1339"/>
        <end position="1366"/>
    </location>
</feature>
<feature type="region of interest" description="Disordered" evidence="8">
    <location>
        <begin position="988"/>
        <end position="1022"/>
    </location>
</feature>
<feature type="region of interest" description="Disordered" evidence="8">
    <location>
        <begin position="1133"/>
        <end position="1218"/>
    </location>
</feature>
<evidence type="ECO:0000256" key="1">
    <source>
        <dbReference type="ARBA" id="ARBA00004245"/>
    </source>
</evidence>
<dbReference type="GO" id="GO:0007098">
    <property type="term" value="P:centrosome cycle"/>
    <property type="evidence" value="ECO:0007669"/>
    <property type="project" value="TreeGrafter"/>
</dbReference>
<dbReference type="PANTHER" id="PTHR46501:SF2">
    <property type="entry name" value="MYOMEGALIN"/>
    <property type="match status" value="1"/>
</dbReference>
<evidence type="ECO:0000256" key="8">
    <source>
        <dbReference type="SAM" id="MobiDB-lite"/>
    </source>
</evidence>
<keyword evidence="12" id="KW-1185">Reference proteome</keyword>
<keyword evidence="3" id="KW-0963">Cytoplasm</keyword>
<feature type="compositionally biased region" description="Polar residues" evidence="8">
    <location>
        <begin position="1640"/>
        <end position="1658"/>
    </location>
</feature>
<evidence type="ECO:0000259" key="9">
    <source>
        <dbReference type="Pfam" id="PF07989"/>
    </source>
</evidence>
<dbReference type="GO" id="GO:0005813">
    <property type="term" value="C:centrosome"/>
    <property type="evidence" value="ECO:0007669"/>
    <property type="project" value="TreeGrafter"/>
</dbReference>
<evidence type="ECO:0000256" key="2">
    <source>
        <dbReference type="ARBA" id="ARBA00004555"/>
    </source>
</evidence>
<feature type="compositionally biased region" description="Polar residues" evidence="8">
    <location>
        <begin position="1565"/>
        <end position="1601"/>
    </location>
</feature>
<feature type="compositionally biased region" description="Acidic residues" evidence="8">
    <location>
        <begin position="1001"/>
        <end position="1022"/>
    </location>
</feature>
<dbReference type="Proteomes" id="UP001046870">
    <property type="component" value="Chromosome 22"/>
</dbReference>
<feature type="compositionally biased region" description="Low complexity" evidence="8">
    <location>
        <begin position="2267"/>
        <end position="2276"/>
    </location>
</feature>
<feature type="domain" description="Centrosomin N-terminal motif 1" evidence="9">
    <location>
        <begin position="50"/>
        <end position="118"/>
    </location>
</feature>
<evidence type="ECO:0000256" key="5">
    <source>
        <dbReference type="ARBA" id="ARBA00023034"/>
    </source>
</evidence>
<organism evidence="11 12">
    <name type="scientific">Megalops atlanticus</name>
    <name type="common">Tarpon</name>
    <name type="synonym">Clupea gigantea</name>
    <dbReference type="NCBI Taxonomy" id="7932"/>
    <lineage>
        <taxon>Eukaryota</taxon>
        <taxon>Metazoa</taxon>
        <taxon>Chordata</taxon>
        <taxon>Craniata</taxon>
        <taxon>Vertebrata</taxon>
        <taxon>Euteleostomi</taxon>
        <taxon>Actinopterygii</taxon>
        <taxon>Neopterygii</taxon>
        <taxon>Teleostei</taxon>
        <taxon>Elopiformes</taxon>
        <taxon>Megalopidae</taxon>
        <taxon>Megalops</taxon>
    </lineage>
</organism>
<evidence type="ECO:0000256" key="7">
    <source>
        <dbReference type="SAM" id="Coils"/>
    </source>
</evidence>
<sequence length="2327" mass="262459">MDWAPSQDQSWRGTVREFAGDKEEVTRNLCHVTDFLSEETEKGPPLQTHTLREFEQHLNDLKKENFSLKLRIYFLEERVQQKYEDSSEDVYRRNIELKVEVESLKQELLEKQQLLDKALTTAESVTNHNEAELQRRCEERQQEIDHMQEILETKIQLLQEEAKLARSEAERMATLSGTGSLRGPPPGGGVKDASEEGHKPPVLPEGRDRVVEELTRALRSKEALISELTDERGLLQERVGHLESQVQDLSASLQQKERDAEFFQDELGREKLRIQQEMQNLIEEQQTQLNQYECAAGQCVSELQKAQLQVQSLQAKIHESETNNQRLQEKLCEMESELRSIRMAAQRQERTIQGLSETVSTKDSEAEELYRVIEGQNDTLCKLREMAHRNQLQQASEEGQEPTCTPALQAELLALQSSLFSTQLKLESSQRAHCRSERQAANIARARDRLQGDLQEALQQREVTEQHNQELRCTLQQTRCELQLKEGQLKEKEAERQMEVEECDNRIRQLRLSLQDKERLLQEYSELLDQSQDPSRPRDALMNKLRERIKDRDRALERSIDEKFRCLEEKETEVRRLQLALREKERDLERLRCILSNNEETITSLDGLLRGKELELEQVSEACRNLQRQKQEMEERQGGSLREREAIISQLQASLQTRAKEAEDLEALLSKGSVASSEVVEELRLSLQLKERLFQEVLADRNQQAQEHHAEVQELLNTISTRDQDIKDSVGRLSQLIGERTSELQELRRQLIAREREVRELRREREQQVQEPRLEVERLQNLLREKESFIQELMKSQEEPMVISTPGEATTEGFHEGGAGPQEEEREAEREELQLVLRKEKEAQLEISTLRSALAKEREELCALEAEVEALSGSMQAKEDLIKDLQRRLVEPSNLPLVEQLTKELQELRDNANNDHQHRILEQLVSEYSGLNAALRTETELYRHLTQTHPPGEGPEKTLQKDLETVQALRGQLEEVLRRTRDFALVPERAANKQPDFGELSTDEEEEEDDASSEFTDSIEEDDNKLTARTLATTLDAGITCEQEDLRGGPVRRMISQDAAVEWQVEVQQLVEQKRAVERELGELKAQLEKSGFSSLSQMRNALLHLQLENGELKGAAGHVTWRGWEQGVTGRLSEEGQQRGGVGGGHAAEEGDASGREAPGAGEDEAGPTQGKRGAPYVPLREGQGKRRCTRPHSQNPCPTQPPVQEEEPREDEGRSGFWEQVETGLREQALRLRSELALSRQESRDLQERLMVSEATVQAQAEQLKDYRELLTETSVEQASKQVQVDLQDLGYETCGRSENEAERDEASSPEFEDMEMSGRGSGGQWWAGERAECEDAAALRRRVRELRAQLARSQKAVRGLQLRVRSLSATSDYASSLERVPRKVNWAFRASDEDEGWQSDGAGRHEPRPSRALRELVSRVASLEAQLKHSRVEGKAAGEDSRSATWPGKYDTLIQAQARELSHLRQAMREGRGICHILTQHLGDTTKAFEELLRANDVDYYASQSFRQQLAQSTALAERVAAKISGRDRSGLHDDKMGHELLALRLSKELQQKDKIIESLHTKLQQRSDTPSSSHALSETTDQSDRTSFVSDEQGSTNEDLELCSDMDGTSEYAHEERGGHVGPRRIGTDLHHHSGTPPQHLSIPSSTTASHGTQSSCSCPTMPCTLHGPVESEAQKGLYSGPVSSSLPVPLTHYCPELSDPREPSPFDPRSPLPGPGVFSLAEVHEELQLLQRQLGESFAGPHVKALANFPSPAHSHPDASRYLPLSHHAFHQPQLASADGSSKVDGSSLESSALWDVGHTGRPVGVSAYGTVSSGSSGYRSGVSYTGADLIEEHLREIRGLRQRLEDSIRTNERLRQQLEERLAATGRHDGAPTNIYIQGLESLSQLTNENQALKEEILGLQARLQASRDSCQEAEQLREAVLTGRAQLKQAELEAEEWKEELRRLQAHSCKQGQEIQQLRQDRQNSQENNNRLQHEVNLLQQQLSESRQLLHSLQCELQVYDRMCGHAKGPRAGYRYEVKAFEGPSSQELGELLAEVRGLRVQLEQQLGAAVARSVSVSPCKRLLFHDPAPSPPEEAPLAGNDPLNPHAALEGEAPDGSFANKNGRHAVGHVDDFGALQQQVLEGKALVDRMQACLLGLSPGETALDRAGMAGLLADAKTLRQILEEAASLLKMFWRAALPDSERFAQHAQKEQDLMEEIHRLKQKVGEQEEVLQGTVARLRSTNRTKESMEHFIVSQLSRTRDVLKKAKSNLQKNERKISSLNSSSSSLCPAKAEVPGVPQHPPGQSFVSPHPRAPERGAVAQRLARKRGGQCLLRVVAY</sequence>
<feature type="coiled-coil region" evidence="7">
    <location>
        <begin position="211"/>
        <end position="330"/>
    </location>
</feature>
<dbReference type="OrthoDB" id="10255000at2759"/>
<evidence type="ECO:0000313" key="11">
    <source>
        <dbReference type="EMBL" id="KAG7457198.1"/>
    </source>
</evidence>
<keyword evidence="4" id="KW-0597">Phosphoprotein</keyword>
<feature type="region of interest" description="Disordered" evidence="8">
    <location>
        <begin position="2073"/>
        <end position="2111"/>
    </location>
</feature>
<evidence type="ECO:0000259" key="10">
    <source>
        <dbReference type="Pfam" id="PF23246"/>
    </source>
</evidence>
<feature type="coiled-coil region" evidence="7">
    <location>
        <begin position="744"/>
        <end position="799"/>
    </location>
</feature>
<protein>
    <recommendedName>
        <fullName evidence="13">Myomegalin-like</fullName>
    </recommendedName>
</protein>
<evidence type="ECO:0000256" key="3">
    <source>
        <dbReference type="ARBA" id="ARBA00022490"/>
    </source>
</evidence>
<gene>
    <name evidence="11" type="ORF">MATL_G00243970</name>
</gene>
<dbReference type="Pfam" id="PF07989">
    <property type="entry name" value="Cnn_1N"/>
    <property type="match status" value="1"/>
</dbReference>
<feature type="coiled-coil region" evidence="7">
    <location>
        <begin position="1060"/>
        <end position="1087"/>
    </location>
</feature>
<evidence type="ECO:0000256" key="6">
    <source>
        <dbReference type="ARBA" id="ARBA00023212"/>
    </source>
</evidence>
<proteinExistence type="predicted"/>
<feature type="region of interest" description="Disordered" evidence="8">
    <location>
        <begin position="807"/>
        <end position="829"/>
    </location>
</feature>
<name>A0A9D3SVZ3_MEGAT</name>
<dbReference type="Pfam" id="PF23246">
    <property type="entry name" value="CC_CDK5RAP2"/>
    <property type="match status" value="1"/>
</dbReference>
<dbReference type="GO" id="GO:1903358">
    <property type="term" value="P:regulation of Golgi organization"/>
    <property type="evidence" value="ECO:0007669"/>
    <property type="project" value="TreeGrafter"/>
</dbReference>
<dbReference type="GO" id="GO:0005794">
    <property type="term" value="C:Golgi apparatus"/>
    <property type="evidence" value="ECO:0007669"/>
    <property type="project" value="UniProtKB-SubCell"/>
</dbReference>